<keyword evidence="6" id="KW-0808">Transferase</keyword>
<keyword evidence="11" id="KW-0460">Magnesium</keyword>
<accession>A0A9P4S5W7</accession>
<dbReference type="SUPFAM" id="SSF53613">
    <property type="entry name" value="Ribokinase-like"/>
    <property type="match status" value="1"/>
</dbReference>
<dbReference type="GO" id="GO:0004417">
    <property type="term" value="F:hydroxyethylthiazole kinase activity"/>
    <property type="evidence" value="ECO:0007669"/>
    <property type="project" value="UniProtKB-EC"/>
</dbReference>
<dbReference type="FunFam" id="3.20.20.70:FF:000104">
    <property type="entry name" value="Thiamine biosynthetic bifunctional enzyme"/>
    <property type="match status" value="1"/>
</dbReference>
<comment type="catalytic activity">
    <reaction evidence="1">
        <text>5-(2-hydroxyethyl)-4-methylthiazole + ATP = 4-methyl-5-(2-phosphooxyethyl)-thiazole + ADP + H(+)</text>
        <dbReference type="Rhea" id="RHEA:24212"/>
        <dbReference type="ChEBI" id="CHEBI:15378"/>
        <dbReference type="ChEBI" id="CHEBI:17957"/>
        <dbReference type="ChEBI" id="CHEBI:30616"/>
        <dbReference type="ChEBI" id="CHEBI:58296"/>
        <dbReference type="ChEBI" id="CHEBI:456216"/>
        <dbReference type="EC" id="2.7.1.50"/>
    </reaction>
</comment>
<reference evidence="19" key="1">
    <citation type="journal article" date="2020" name="Stud. Mycol.">
        <title>101 Dothideomycetes genomes: a test case for predicting lifestyles and emergence of pathogens.</title>
        <authorList>
            <person name="Haridas S."/>
            <person name="Albert R."/>
            <person name="Binder M."/>
            <person name="Bloem J."/>
            <person name="Labutti K."/>
            <person name="Salamov A."/>
            <person name="Andreopoulos B."/>
            <person name="Baker S."/>
            <person name="Barry K."/>
            <person name="Bills G."/>
            <person name="Bluhm B."/>
            <person name="Cannon C."/>
            <person name="Castanera R."/>
            <person name="Culley D."/>
            <person name="Daum C."/>
            <person name="Ezra D."/>
            <person name="Gonzalez J."/>
            <person name="Henrissat B."/>
            <person name="Kuo A."/>
            <person name="Liang C."/>
            <person name="Lipzen A."/>
            <person name="Lutzoni F."/>
            <person name="Magnuson J."/>
            <person name="Mondo S."/>
            <person name="Nolan M."/>
            <person name="Ohm R."/>
            <person name="Pangilinan J."/>
            <person name="Park H.-J."/>
            <person name="Ramirez L."/>
            <person name="Alfaro M."/>
            <person name="Sun H."/>
            <person name="Tritt A."/>
            <person name="Yoshinaga Y."/>
            <person name="Zwiers L.-H."/>
            <person name="Turgeon B."/>
            <person name="Goodwin S."/>
            <person name="Spatafora J."/>
            <person name="Crous P."/>
            <person name="Grigoriev I."/>
        </authorList>
    </citation>
    <scope>NUCLEOTIDE SEQUENCE</scope>
    <source>
        <strain evidence="19">CBS 101060</strain>
    </source>
</reference>
<dbReference type="InterPro" id="IPR034291">
    <property type="entry name" value="TMP_synthase"/>
</dbReference>
<evidence type="ECO:0000256" key="15">
    <source>
        <dbReference type="ARBA" id="ARBA00047883"/>
    </source>
</evidence>
<dbReference type="InterPro" id="IPR000417">
    <property type="entry name" value="Hyethyz_kinase"/>
</dbReference>
<evidence type="ECO:0000256" key="9">
    <source>
        <dbReference type="ARBA" id="ARBA00022777"/>
    </source>
</evidence>
<comment type="catalytic activity">
    <reaction evidence="14">
        <text>2-(2-carboxy-4-methylthiazol-5-yl)ethyl phosphate + 4-amino-2-methyl-5-(diphosphooxymethyl)pyrimidine + 2 H(+) = thiamine phosphate + CO2 + diphosphate</text>
        <dbReference type="Rhea" id="RHEA:47848"/>
        <dbReference type="ChEBI" id="CHEBI:15378"/>
        <dbReference type="ChEBI" id="CHEBI:16526"/>
        <dbReference type="ChEBI" id="CHEBI:33019"/>
        <dbReference type="ChEBI" id="CHEBI:37575"/>
        <dbReference type="ChEBI" id="CHEBI:57841"/>
        <dbReference type="ChEBI" id="CHEBI:62890"/>
        <dbReference type="EC" id="2.5.1.3"/>
    </reaction>
</comment>
<evidence type="ECO:0000256" key="17">
    <source>
        <dbReference type="ARBA" id="ARBA00061283"/>
    </source>
</evidence>
<dbReference type="GO" id="GO:0005737">
    <property type="term" value="C:cytoplasm"/>
    <property type="evidence" value="ECO:0007669"/>
    <property type="project" value="TreeGrafter"/>
</dbReference>
<evidence type="ECO:0000256" key="1">
    <source>
        <dbReference type="ARBA" id="ARBA00001771"/>
    </source>
</evidence>
<organism evidence="19 20">
    <name type="scientific">Patellaria atrata CBS 101060</name>
    <dbReference type="NCBI Taxonomy" id="1346257"/>
    <lineage>
        <taxon>Eukaryota</taxon>
        <taxon>Fungi</taxon>
        <taxon>Dikarya</taxon>
        <taxon>Ascomycota</taxon>
        <taxon>Pezizomycotina</taxon>
        <taxon>Dothideomycetes</taxon>
        <taxon>Dothideomycetes incertae sedis</taxon>
        <taxon>Patellariales</taxon>
        <taxon>Patellariaceae</taxon>
        <taxon>Patellaria</taxon>
    </lineage>
</organism>
<dbReference type="PANTHER" id="PTHR20857:SF23">
    <property type="entry name" value="THIAMINE BIOSYNTHETIC BIFUNCTIONAL ENZYME"/>
    <property type="match status" value="1"/>
</dbReference>
<evidence type="ECO:0000256" key="7">
    <source>
        <dbReference type="ARBA" id="ARBA00022723"/>
    </source>
</evidence>
<gene>
    <name evidence="19" type="ORF">M501DRAFT_228824</name>
</gene>
<comment type="similarity">
    <text evidence="16">In the C-terminal section; belongs to the Thz kinase family.</text>
</comment>
<dbReference type="HAMAP" id="MF_00097">
    <property type="entry name" value="TMP_synthase"/>
    <property type="match status" value="1"/>
</dbReference>
<evidence type="ECO:0000256" key="3">
    <source>
        <dbReference type="ARBA" id="ARBA00003814"/>
    </source>
</evidence>
<dbReference type="Proteomes" id="UP000799429">
    <property type="component" value="Unassembled WGS sequence"/>
</dbReference>
<dbReference type="OrthoDB" id="4994at2759"/>
<dbReference type="EMBL" id="MU006102">
    <property type="protein sequence ID" value="KAF2836747.1"/>
    <property type="molecule type" value="Genomic_DNA"/>
</dbReference>
<dbReference type="PANTHER" id="PTHR20857">
    <property type="entry name" value="THIAMINE-PHOSPHATE PYROPHOSPHORYLASE"/>
    <property type="match status" value="1"/>
</dbReference>
<keyword evidence="9" id="KW-0418">Kinase</keyword>
<evidence type="ECO:0000259" key="18">
    <source>
        <dbReference type="Pfam" id="PF02581"/>
    </source>
</evidence>
<sequence>MVNKDTVDYSLYLVTDSTKVILGDQDLVEVVEKAVKGGVTIVQYRDKVSETRDLIQTAKRLHEVTQAYNIPLLINDRVDVALAVGCEGVHIGQDDIDISSARRILGNNAIIGVTASSTEEALAAAEAGANYLGIGTVFATPTKENTKSIIGTAGVRSILGALSSLQTPPKTVCIGGINEDNVQRVLYQSVSINPPKSLDGIAVVSAIVSALDPEAAAKQLRSLIRTPPPFAIQVKKHKLMIEADENHVRLDLTFKPIVTELIKKLVDTNPICHNMTNTVVQNLAANVALAIGASPIMSLNPAEVPSLSHLASSLLLNLGTLTPSLLPIYTTALATYNRTGAPTILDPVGCGATPFRRSAVQHLLTHGYPTLIKGNASEILAVASIAGTDNLPEGATQRGVDNTASLPPEAKARVVKSLARTLRCLVLMTGSSDVLSDGHIVFSISNGNALLGEFTGSGCALGTAVAAVLAVGREDALMAVLAGVLVYEIAAQRAVAGGKVKGPGTFVPAWLDELYAIREETKAGEMGWVDNAWVEVWGEGRGWVMPWSVVSTLPIA</sequence>
<dbReference type="NCBIfam" id="NF006830">
    <property type="entry name" value="PRK09355.1"/>
    <property type="match status" value="1"/>
</dbReference>
<evidence type="ECO:0000256" key="4">
    <source>
        <dbReference type="ARBA" id="ARBA00004868"/>
    </source>
</evidence>
<evidence type="ECO:0000313" key="20">
    <source>
        <dbReference type="Proteomes" id="UP000799429"/>
    </source>
</evidence>
<dbReference type="Gene3D" id="3.40.1190.20">
    <property type="match status" value="1"/>
</dbReference>
<evidence type="ECO:0000256" key="14">
    <source>
        <dbReference type="ARBA" id="ARBA00047851"/>
    </source>
</evidence>
<dbReference type="GO" id="GO:0000287">
    <property type="term" value="F:magnesium ion binding"/>
    <property type="evidence" value="ECO:0007669"/>
    <property type="project" value="InterPro"/>
</dbReference>
<keyword evidence="7" id="KW-0479">Metal-binding</keyword>
<comment type="catalytic activity">
    <reaction evidence="13">
        <text>4-methyl-5-(2-phosphooxyethyl)-thiazole + 4-amino-2-methyl-5-(diphosphooxymethyl)pyrimidine + H(+) = thiamine phosphate + diphosphate</text>
        <dbReference type="Rhea" id="RHEA:22328"/>
        <dbReference type="ChEBI" id="CHEBI:15378"/>
        <dbReference type="ChEBI" id="CHEBI:33019"/>
        <dbReference type="ChEBI" id="CHEBI:37575"/>
        <dbReference type="ChEBI" id="CHEBI:57841"/>
        <dbReference type="ChEBI" id="CHEBI:58296"/>
        <dbReference type="EC" id="2.5.1.3"/>
    </reaction>
</comment>
<keyword evidence="10" id="KW-0067">ATP-binding</keyword>
<evidence type="ECO:0000256" key="10">
    <source>
        <dbReference type="ARBA" id="ARBA00022840"/>
    </source>
</evidence>
<dbReference type="Gene3D" id="3.20.20.70">
    <property type="entry name" value="Aldolase class I"/>
    <property type="match status" value="1"/>
</dbReference>
<dbReference type="NCBIfam" id="TIGR00693">
    <property type="entry name" value="thiE"/>
    <property type="match status" value="1"/>
</dbReference>
<evidence type="ECO:0000256" key="12">
    <source>
        <dbReference type="ARBA" id="ARBA00022977"/>
    </source>
</evidence>
<dbReference type="Pfam" id="PF02581">
    <property type="entry name" value="TMP-TENI"/>
    <property type="match status" value="1"/>
</dbReference>
<evidence type="ECO:0000256" key="6">
    <source>
        <dbReference type="ARBA" id="ARBA00022679"/>
    </source>
</evidence>
<dbReference type="HAMAP" id="MF_00228">
    <property type="entry name" value="Thz_kinase"/>
    <property type="match status" value="1"/>
</dbReference>
<comment type="function">
    <text evidence="3">Condenses 4-methyl-5-(beta-hydroxyethyl)thiazole monophosphate (THZ-P) and 2-methyl-4-amino-5-hydroxymethyl pyrimidine pyrophosphate (HMP-PP) to form thiamine monophosphate (TMP).</text>
</comment>
<name>A0A9P4S5W7_9PEZI</name>
<comment type="caution">
    <text evidence="19">The sequence shown here is derived from an EMBL/GenBank/DDBJ whole genome shotgun (WGS) entry which is preliminary data.</text>
</comment>
<dbReference type="Pfam" id="PF02110">
    <property type="entry name" value="HK"/>
    <property type="match status" value="1"/>
</dbReference>
<dbReference type="InterPro" id="IPR013785">
    <property type="entry name" value="Aldolase_TIM"/>
</dbReference>
<keyword evidence="8" id="KW-0547">Nucleotide-binding</keyword>
<keyword evidence="20" id="KW-1185">Reference proteome</keyword>
<dbReference type="GO" id="GO:0005524">
    <property type="term" value="F:ATP binding"/>
    <property type="evidence" value="ECO:0007669"/>
    <property type="project" value="UniProtKB-KW"/>
</dbReference>
<evidence type="ECO:0000256" key="5">
    <source>
        <dbReference type="ARBA" id="ARBA00005165"/>
    </source>
</evidence>
<dbReference type="CDD" id="cd00564">
    <property type="entry name" value="TMP_TenI"/>
    <property type="match status" value="1"/>
</dbReference>
<dbReference type="GO" id="GO:0009228">
    <property type="term" value="P:thiamine biosynthetic process"/>
    <property type="evidence" value="ECO:0007669"/>
    <property type="project" value="UniProtKB-KW"/>
</dbReference>
<dbReference type="InterPro" id="IPR029056">
    <property type="entry name" value="Ribokinase-like"/>
</dbReference>
<dbReference type="CDD" id="cd01170">
    <property type="entry name" value="THZ_kinase"/>
    <property type="match status" value="1"/>
</dbReference>
<dbReference type="AlphaFoldDB" id="A0A9P4S5W7"/>
<comment type="cofactor">
    <cofactor evidence="2">
        <name>Mg(2+)</name>
        <dbReference type="ChEBI" id="CHEBI:18420"/>
    </cofactor>
</comment>
<keyword evidence="12" id="KW-0784">Thiamine biosynthesis</keyword>
<dbReference type="InterPro" id="IPR022998">
    <property type="entry name" value="ThiamineP_synth_TenI"/>
</dbReference>
<comment type="catalytic activity">
    <reaction evidence="15">
        <text>2-[(2R,5Z)-2-carboxy-4-methylthiazol-5(2H)-ylidene]ethyl phosphate + 4-amino-2-methyl-5-(diphosphooxymethyl)pyrimidine + 2 H(+) = thiamine phosphate + CO2 + diphosphate</text>
        <dbReference type="Rhea" id="RHEA:47844"/>
        <dbReference type="ChEBI" id="CHEBI:15378"/>
        <dbReference type="ChEBI" id="CHEBI:16526"/>
        <dbReference type="ChEBI" id="CHEBI:33019"/>
        <dbReference type="ChEBI" id="CHEBI:37575"/>
        <dbReference type="ChEBI" id="CHEBI:57841"/>
        <dbReference type="ChEBI" id="CHEBI:62899"/>
        <dbReference type="EC" id="2.5.1.3"/>
    </reaction>
</comment>
<dbReference type="SUPFAM" id="SSF51391">
    <property type="entry name" value="Thiamin phosphate synthase"/>
    <property type="match status" value="1"/>
</dbReference>
<evidence type="ECO:0000313" key="19">
    <source>
        <dbReference type="EMBL" id="KAF2836747.1"/>
    </source>
</evidence>
<evidence type="ECO:0000256" key="11">
    <source>
        <dbReference type="ARBA" id="ARBA00022842"/>
    </source>
</evidence>
<evidence type="ECO:0000256" key="16">
    <source>
        <dbReference type="ARBA" id="ARBA00061146"/>
    </source>
</evidence>
<evidence type="ECO:0000256" key="8">
    <source>
        <dbReference type="ARBA" id="ARBA00022741"/>
    </source>
</evidence>
<evidence type="ECO:0000256" key="2">
    <source>
        <dbReference type="ARBA" id="ARBA00001946"/>
    </source>
</evidence>
<feature type="domain" description="Thiamine phosphate synthase/TenI" evidence="18">
    <location>
        <begin position="11"/>
        <end position="207"/>
    </location>
</feature>
<dbReference type="InterPro" id="IPR036206">
    <property type="entry name" value="ThiamineP_synth_sf"/>
</dbReference>
<dbReference type="GO" id="GO:0004789">
    <property type="term" value="F:thiamine-phosphate diphosphorylase activity"/>
    <property type="evidence" value="ECO:0007669"/>
    <property type="project" value="UniProtKB-EC"/>
</dbReference>
<comment type="pathway">
    <text evidence="4">Cofactor biosynthesis; thiamine diphosphate biosynthesis; 4-methyl-5-(2-phosphoethyl)-thiazole from 5-(2-hydroxyethyl)-4-methylthiazole: step 1/1.</text>
</comment>
<protein>
    <submittedName>
        <fullName evidence="19">TMP-TENI-domain-containing protein</fullName>
    </submittedName>
</protein>
<comment type="similarity">
    <text evidence="17">In the N-terminal section; belongs to the thiamine-phosphate synthase family.</text>
</comment>
<evidence type="ECO:0000256" key="13">
    <source>
        <dbReference type="ARBA" id="ARBA00047334"/>
    </source>
</evidence>
<comment type="pathway">
    <text evidence="5">Cofactor biosynthesis; thiamine diphosphate biosynthesis; thiamine phosphate from 4-amino-2-methyl-5-diphosphomethylpyrimidine and 4-methyl-5-(2-phosphoethyl)-thiazole: step 1/1.</text>
</comment>
<proteinExistence type="inferred from homology"/>
<dbReference type="PRINTS" id="PR01099">
    <property type="entry name" value="HYETHTZKNASE"/>
</dbReference>